<keyword evidence="1" id="KW-0812">Transmembrane</keyword>
<proteinExistence type="predicted"/>
<reference evidence="2 3" key="1">
    <citation type="journal article" date="2019" name="Int. J. Syst. Evol. Microbiol.">
        <title>The Global Catalogue of Microorganisms (GCM) 10K type strain sequencing project: providing services to taxonomists for standard genome sequencing and annotation.</title>
        <authorList>
            <consortium name="The Broad Institute Genomics Platform"/>
            <consortium name="The Broad Institute Genome Sequencing Center for Infectious Disease"/>
            <person name="Wu L."/>
            <person name="Ma J."/>
        </authorList>
    </citation>
    <scope>NUCLEOTIDE SEQUENCE [LARGE SCALE GENOMIC DNA]</scope>
    <source>
        <strain evidence="2 3">JCM 4505</strain>
    </source>
</reference>
<keyword evidence="3" id="KW-1185">Reference proteome</keyword>
<accession>A0ABN0VTN7</accession>
<evidence type="ECO:0000313" key="2">
    <source>
        <dbReference type="EMBL" id="GAA0317055.1"/>
    </source>
</evidence>
<dbReference type="Proteomes" id="UP001501867">
    <property type="component" value="Unassembled WGS sequence"/>
</dbReference>
<organism evidence="2 3">
    <name type="scientific">Streptomyces polychromogenes</name>
    <dbReference type="NCBI Taxonomy" id="67342"/>
    <lineage>
        <taxon>Bacteria</taxon>
        <taxon>Bacillati</taxon>
        <taxon>Actinomycetota</taxon>
        <taxon>Actinomycetes</taxon>
        <taxon>Kitasatosporales</taxon>
        <taxon>Streptomycetaceae</taxon>
        <taxon>Streptomyces</taxon>
    </lineage>
</organism>
<gene>
    <name evidence="2" type="ORF">GCM10010302_65140</name>
</gene>
<dbReference type="EMBL" id="BAAABV010000028">
    <property type="protein sequence ID" value="GAA0317055.1"/>
    <property type="molecule type" value="Genomic_DNA"/>
</dbReference>
<keyword evidence="1" id="KW-1133">Transmembrane helix</keyword>
<evidence type="ECO:0000313" key="3">
    <source>
        <dbReference type="Proteomes" id="UP001501867"/>
    </source>
</evidence>
<sequence>MTPKPCDRRTGPALAGFASGAAAALALLALRYRRGRSGAPAPRPTRRCPNPPC</sequence>
<name>A0ABN0VTN7_9ACTN</name>
<keyword evidence="1" id="KW-0472">Membrane</keyword>
<feature type="transmembrane region" description="Helical" evidence="1">
    <location>
        <begin position="12"/>
        <end position="30"/>
    </location>
</feature>
<protein>
    <submittedName>
        <fullName evidence="2">Uncharacterized protein</fullName>
    </submittedName>
</protein>
<comment type="caution">
    <text evidence="2">The sequence shown here is derived from an EMBL/GenBank/DDBJ whole genome shotgun (WGS) entry which is preliminary data.</text>
</comment>
<dbReference type="RefSeq" id="WP_344167176.1">
    <property type="nucleotide sequence ID" value="NZ_BAAABV010000028.1"/>
</dbReference>
<evidence type="ECO:0000256" key="1">
    <source>
        <dbReference type="SAM" id="Phobius"/>
    </source>
</evidence>